<reference evidence="2 3" key="1">
    <citation type="submission" date="2023-07" db="EMBL/GenBank/DDBJ databases">
        <title>Alkalimonas sp., MEB108 novel, alkaliphilic bacterium isolated from Lonar Lake, India.</title>
        <authorList>
            <person name="Joshi A."/>
            <person name="Thite S."/>
        </authorList>
    </citation>
    <scope>NUCLEOTIDE SEQUENCE [LARGE SCALE GENOMIC DNA]</scope>
    <source>
        <strain evidence="2 3">MEB108</strain>
    </source>
</reference>
<evidence type="ECO:0000256" key="1">
    <source>
        <dbReference type="SAM" id="Phobius"/>
    </source>
</evidence>
<dbReference type="Proteomes" id="UP001336314">
    <property type="component" value="Unassembled WGS sequence"/>
</dbReference>
<accession>A0ABU7J971</accession>
<evidence type="ECO:0000313" key="2">
    <source>
        <dbReference type="EMBL" id="MEE2002944.1"/>
    </source>
</evidence>
<comment type="caution">
    <text evidence="2">The sequence shown here is derived from an EMBL/GenBank/DDBJ whole genome shotgun (WGS) entry which is preliminary data.</text>
</comment>
<feature type="transmembrane region" description="Helical" evidence="1">
    <location>
        <begin position="98"/>
        <end position="117"/>
    </location>
</feature>
<feature type="transmembrane region" description="Helical" evidence="1">
    <location>
        <begin position="175"/>
        <end position="198"/>
    </location>
</feature>
<gene>
    <name evidence="2" type="ORF">QWY20_15915</name>
</gene>
<dbReference type="RefSeq" id="WP_330129992.1">
    <property type="nucleotide sequence ID" value="NZ_JAUHLI010000018.1"/>
</dbReference>
<feature type="transmembrane region" description="Helical" evidence="1">
    <location>
        <begin position="36"/>
        <end position="56"/>
    </location>
</feature>
<proteinExistence type="predicted"/>
<dbReference type="EMBL" id="JAUHLI010000018">
    <property type="protein sequence ID" value="MEE2002944.1"/>
    <property type="molecule type" value="Genomic_DNA"/>
</dbReference>
<name>A0ABU7J971_9GAMM</name>
<feature type="transmembrane region" description="Helical" evidence="1">
    <location>
        <begin position="68"/>
        <end position="86"/>
    </location>
</feature>
<feature type="transmembrane region" description="Helical" evidence="1">
    <location>
        <begin position="151"/>
        <end position="168"/>
    </location>
</feature>
<keyword evidence="3" id="KW-1185">Reference proteome</keyword>
<sequence length="229" mass="25905">MSLSYFFAGYLLVHLALLTLSFRWQLAGPRTWLIRAILIGVIYDNAMLLLSSWYGAADWLTPLNYPRWWLHGLLLPLLSLYMLSLLRQSGVAMAFKGWFSAIFVVITVLCLSYGIWYDIVQLQLTSRLFEDPNGFFHSMERFNALNGTPPLGTIFTNLFILPFTVVVWRKSGWPWLFAGTLTIFLINGASAPLAYGFLLGNFAEILFLLALLKTEQYFGTVKAAAVPNS</sequence>
<feature type="transmembrane region" description="Helical" evidence="1">
    <location>
        <begin position="6"/>
        <end position="24"/>
    </location>
</feature>
<organism evidence="2 3">
    <name type="scientific">Alkalimonas cellulosilytica</name>
    <dbReference type="NCBI Taxonomy" id="3058395"/>
    <lineage>
        <taxon>Bacteria</taxon>
        <taxon>Pseudomonadati</taxon>
        <taxon>Pseudomonadota</taxon>
        <taxon>Gammaproteobacteria</taxon>
        <taxon>Alkalimonas</taxon>
    </lineage>
</organism>
<keyword evidence="1" id="KW-1133">Transmembrane helix</keyword>
<evidence type="ECO:0000313" key="3">
    <source>
        <dbReference type="Proteomes" id="UP001336314"/>
    </source>
</evidence>
<keyword evidence="1" id="KW-0812">Transmembrane</keyword>
<keyword evidence="1" id="KW-0472">Membrane</keyword>
<protein>
    <submittedName>
        <fullName evidence="2">Uncharacterized protein</fullName>
    </submittedName>
</protein>